<dbReference type="AlphaFoldDB" id="A0A9W4XWG3"/>
<evidence type="ECO:0000256" key="1">
    <source>
        <dbReference type="ARBA" id="ARBA00004141"/>
    </source>
</evidence>
<dbReference type="Pfam" id="PF00001">
    <property type="entry name" value="7tm_1"/>
    <property type="match status" value="1"/>
</dbReference>
<comment type="subcellular location">
    <subcellularLocation>
        <location evidence="1">Membrane</location>
        <topology evidence="1">Multi-pass membrane protein</topology>
    </subcellularLocation>
</comment>
<feature type="transmembrane region" description="Helical" evidence="6">
    <location>
        <begin position="275"/>
        <end position="298"/>
    </location>
</feature>
<feature type="transmembrane region" description="Helical" evidence="6">
    <location>
        <begin position="122"/>
        <end position="144"/>
    </location>
</feature>
<evidence type="ECO:0000256" key="4">
    <source>
        <dbReference type="ARBA" id="ARBA00023136"/>
    </source>
</evidence>
<reference evidence="7" key="1">
    <citation type="submission" date="2023-01" db="EMBL/GenBank/DDBJ databases">
        <authorList>
            <person name="Van Ghelder C."/>
            <person name="Rancurel C."/>
        </authorList>
    </citation>
    <scope>NUCLEOTIDE SEQUENCE</scope>
    <source>
        <strain evidence="7">CNCM I-4278</strain>
    </source>
</reference>
<evidence type="ECO:0000256" key="3">
    <source>
        <dbReference type="ARBA" id="ARBA00022989"/>
    </source>
</evidence>
<sequence>MDSPSIALEARTMLEKRYFAFPNSLDPMTDVYKIGLIPVGIFAMMSLVSVSALLAFITYRLISWRKYSKEYVGYNQYVILIYNLLLADLQQSIAFCITFHWLRLNKILAPTAPCFIQAWFLHLGDVSSGFFVLAIAIHTWLGVVKGYRMSYFWFVVMILCVWALSLLLTIIGPAMHGNRFFTRAGGWCWVSVDFQGERLWLHYLWIFIVEFGTILIYGHVFFHLRGRLRNVMNNDTSRLSRATKFMIMYPAAYVVLTLPIAVGRMVSMGGVKMPDVFFCIAGSFLTSCGWIDALLYTLTRRVFVGSDISSHHYSRTLVTAVNTNAARPGDDAYGMHSMVNKETDPNRTVTIVGGSNRISRMVDSHATRKSYRTRPGQQREHARTGSQESIVKPGPNTIGIVTETNIQVESARESDDEASPTVMQSPIRNYGDSKSHNHYHR</sequence>
<dbReference type="InterPro" id="IPR000276">
    <property type="entry name" value="GPCR_Rhodpsn"/>
</dbReference>
<feature type="transmembrane region" description="Helical" evidence="6">
    <location>
        <begin position="203"/>
        <end position="224"/>
    </location>
</feature>
<dbReference type="SUPFAM" id="SSF81321">
    <property type="entry name" value="Family A G protein-coupled receptor-like"/>
    <property type="match status" value="1"/>
</dbReference>
<feature type="transmembrane region" description="Helical" evidence="6">
    <location>
        <begin position="151"/>
        <end position="171"/>
    </location>
</feature>
<name>A0A9W4XWG3_9PLEO</name>
<evidence type="ECO:0000313" key="8">
    <source>
        <dbReference type="Proteomes" id="UP001152607"/>
    </source>
</evidence>
<organism evidence="7 8">
    <name type="scientific">Periconia digitata</name>
    <dbReference type="NCBI Taxonomy" id="1303443"/>
    <lineage>
        <taxon>Eukaryota</taxon>
        <taxon>Fungi</taxon>
        <taxon>Dikarya</taxon>
        <taxon>Ascomycota</taxon>
        <taxon>Pezizomycotina</taxon>
        <taxon>Dothideomycetes</taxon>
        <taxon>Pleosporomycetidae</taxon>
        <taxon>Pleosporales</taxon>
        <taxon>Massarineae</taxon>
        <taxon>Periconiaceae</taxon>
        <taxon>Periconia</taxon>
    </lineage>
</organism>
<feature type="transmembrane region" description="Helical" evidence="6">
    <location>
        <begin position="34"/>
        <end position="59"/>
    </location>
</feature>
<dbReference type="GO" id="GO:0005886">
    <property type="term" value="C:plasma membrane"/>
    <property type="evidence" value="ECO:0007669"/>
    <property type="project" value="TreeGrafter"/>
</dbReference>
<dbReference type="PANTHER" id="PTHR23112:SF37">
    <property type="entry name" value="G PROTEIN-COUPLED RECEPTOR GPR1"/>
    <property type="match status" value="1"/>
</dbReference>
<evidence type="ECO:0000256" key="6">
    <source>
        <dbReference type="SAM" id="Phobius"/>
    </source>
</evidence>
<keyword evidence="4 6" id="KW-0472">Membrane</keyword>
<dbReference type="GO" id="GO:0004930">
    <property type="term" value="F:G protein-coupled receptor activity"/>
    <property type="evidence" value="ECO:0007669"/>
    <property type="project" value="InterPro"/>
</dbReference>
<dbReference type="Proteomes" id="UP001152607">
    <property type="component" value="Unassembled WGS sequence"/>
</dbReference>
<dbReference type="PANTHER" id="PTHR23112">
    <property type="entry name" value="G PROTEIN-COUPLED RECEPTOR 157-RELATED"/>
    <property type="match status" value="1"/>
</dbReference>
<comment type="caution">
    <text evidence="7">The sequence shown here is derived from an EMBL/GenBank/DDBJ whole genome shotgun (WGS) entry which is preliminary data.</text>
</comment>
<dbReference type="OrthoDB" id="100006at2759"/>
<accession>A0A9W4XWG3</accession>
<feature type="transmembrane region" description="Helical" evidence="6">
    <location>
        <begin position="80"/>
        <end position="102"/>
    </location>
</feature>
<evidence type="ECO:0000313" key="7">
    <source>
        <dbReference type="EMBL" id="CAI6335962.1"/>
    </source>
</evidence>
<protein>
    <recommendedName>
        <fullName evidence="9">G-protein coupled receptors family 1 profile domain-containing protein</fullName>
    </recommendedName>
</protein>
<keyword evidence="3 6" id="KW-1133">Transmembrane helix</keyword>
<evidence type="ECO:0008006" key="9">
    <source>
        <dbReference type="Google" id="ProtNLM"/>
    </source>
</evidence>
<keyword evidence="8" id="KW-1185">Reference proteome</keyword>
<dbReference type="Gene3D" id="1.20.1070.10">
    <property type="entry name" value="Rhodopsin 7-helix transmembrane proteins"/>
    <property type="match status" value="1"/>
</dbReference>
<evidence type="ECO:0000256" key="5">
    <source>
        <dbReference type="SAM" id="MobiDB-lite"/>
    </source>
</evidence>
<dbReference type="EMBL" id="CAOQHR010000006">
    <property type="protein sequence ID" value="CAI6335962.1"/>
    <property type="molecule type" value="Genomic_DNA"/>
</dbReference>
<keyword evidence="2 6" id="KW-0812">Transmembrane</keyword>
<evidence type="ECO:0000256" key="2">
    <source>
        <dbReference type="ARBA" id="ARBA00022692"/>
    </source>
</evidence>
<feature type="region of interest" description="Disordered" evidence="5">
    <location>
        <begin position="363"/>
        <end position="441"/>
    </location>
</feature>
<proteinExistence type="predicted"/>
<gene>
    <name evidence="7" type="ORF">PDIGIT_LOCUS9050</name>
</gene>
<feature type="transmembrane region" description="Helical" evidence="6">
    <location>
        <begin position="245"/>
        <end position="263"/>
    </location>
</feature>
<dbReference type="GO" id="GO:0007189">
    <property type="term" value="P:adenylate cyclase-activating G protein-coupled receptor signaling pathway"/>
    <property type="evidence" value="ECO:0007669"/>
    <property type="project" value="TreeGrafter"/>
</dbReference>